<evidence type="ECO:0000313" key="2">
    <source>
        <dbReference type="EMBL" id="QOY60854.1"/>
    </source>
</evidence>
<dbReference type="InterPro" id="IPR041698">
    <property type="entry name" value="Methyltransf_25"/>
</dbReference>
<dbReference type="GO" id="GO:0008168">
    <property type="term" value="F:methyltransferase activity"/>
    <property type="evidence" value="ECO:0007669"/>
    <property type="project" value="UniProtKB-KW"/>
</dbReference>
<dbReference type="CDD" id="cd02440">
    <property type="entry name" value="AdoMet_MTases"/>
    <property type="match status" value="1"/>
</dbReference>
<sequence length="299" mass="32770">MSGHTTDAVRDNLQNWNDRAETHAQSTYGDLNALADDPLYVSSVVRRDLGVLAPHLPMNSVAGQRLLHLQCHIGTDTLSWWRLGASEVHGLDFSPHALNHARALSARAGADITYVRGDARHADEVLSEHLGSFDVIVTSAGTITWLPDLEDWGRSIARLLAPGGIFMIRDNHPLLFALDNNGLEVVTGYLSGTESCYETAQTYMTVPLPANGNLKDDTPAAPVITHTRNHNWAHDFQEITGALLGAGLTIEALGEHEQTDWKALPQLKYHADEDAWSMPDGLPRIPLTFSLVARRPQAE</sequence>
<keyword evidence="2" id="KW-0489">Methyltransferase</keyword>
<dbReference type="AlphaFoldDB" id="A0A7S7M8W1"/>
<protein>
    <submittedName>
        <fullName evidence="2">Class I SAM-dependent methyltransferase</fullName>
    </submittedName>
</protein>
<feature type="domain" description="Methyltransferase" evidence="1">
    <location>
        <begin position="67"/>
        <end position="164"/>
    </location>
</feature>
<dbReference type="PANTHER" id="PTHR43591:SF24">
    <property type="entry name" value="2-METHOXY-6-POLYPRENYL-1,4-BENZOQUINOL METHYLASE, MITOCHONDRIAL"/>
    <property type="match status" value="1"/>
</dbReference>
<dbReference type="KEGG" id="tio:INP52_01135"/>
<dbReference type="Gene3D" id="3.40.50.150">
    <property type="entry name" value="Vaccinia Virus protein VP39"/>
    <property type="match status" value="1"/>
</dbReference>
<gene>
    <name evidence="2" type="ORF">INP52_01135</name>
</gene>
<dbReference type="RefSeq" id="WP_194371660.1">
    <property type="nucleotide sequence ID" value="NZ_CP063767.1"/>
</dbReference>
<organism evidence="2 3">
    <name type="scientific">Thermophilibacter immobilis</name>
    <dbReference type="NCBI Taxonomy" id="2779519"/>
    <lineage>
        <taxon>Bacteria</taxon>
        <taxon>Bacillati</taxon>
        <taxon>Actinomycetota</taxon>
        <taxon>Coriobacteriia</taxon>
        <taxon>Coriobacteriales</taxon>
        <taxon>Atopobiaceae</taxon>
        <taxon>Thermophilibacter</taxon>
    </lineage>
</organism>
<accession>A0A7S7M8W1</accession>
<keyword evidence="2" id="KW-0808">Transferase</keyword>
<proteinExistence type="predicted"/>
<evidence type="ECO:0000313" key="3">
    <source>
        <dbReference type="Proteomes" id="UP000593735"/>
    </source>
</evidence>
<name>A0A7S7M8W1_9ACTN</name>
<dbReference type="SUPFAM" id="SSF53335">
    <property type="entry name" value="S-adenosyl-L-methionine-dependent methyltransferases"/>
    <property type="match status" value="1"/>
</dbReference>
<dbReference type="InterPro" id="IPR029063">
    <property type="entry name" value="SAM-dependent_MTases_sf"/>
</dbReference>
<dbReference type="GO" id="GO:0032259">
    <property type="term" value="P:methylation"/>
    <property type="evidence" value="ECO:0007669"/>
    <property type="project" value="UniProtKB-KW"/>
</dbReference>
<dbReference type="Pfam" id="PF13649">
    <property type="entry name" value="Methyltransf_25"/>
    <property type="match status" value="1"/>
</dbReference>
<reference evidence="2 3" key="1">
    <citation type="submission" date="2020-10" db="EMBL/GenBank/DDBJ databases">
        <title>Olsenella immobilis sp.nov., isolated from the mud in a fermentation cellar used for the production of Chinese strong-flavoured liquor.</title>
        <authorList>
            <person name="Lu L."/>
        </authorList>
    </citation>
    <scope>NUCLEOTIDE SEQUENCE [LARGE SCALE GENOMIC DNA]</scope>
    <source>
        <strain evidence="2 3">LZLJ-2</strain>
    </source>
</reference>
<dbReference type="Proteomes" id="UP000593735">
    <property type="component" value="Chromosome"/>
</dbReference>
<keyword evidence="3" id="KW-1185">Reference proteome</keyword>
<dbReference type="EMBL" id="CP063767">
    <property type="protein sequence ID" value="QOY60854.1"/>
    <property type="molecule type" value="Genomic_DNA"/>
</dbReference>
<evidence type="ECO:0000259" key="1">
    <source>
        <dbReference type="Pfam" id="PF13649"/>
    </source>
</evidence>
<dbReference type="PANTHER" id="PTHR43591">
    <property type="entry name" value="METHYLTRANSFERASE"/>
    <property type="match status" value="1"/>
</dbReference>